<proteinExistence type="predicted"/>
<feature type="coiled-coil region" evidence="1">
    <location>
        <begin position="157"/>
        <end position="219"/>
    </location>
</feature>
<feature type="region of interest" description="Disordered" evidence="2">
    <location>
        <begin position="851"/>
        <end position="902"/>
    </location>
</feature>
<dbReference type="OrthoDB" id="10651990at2759"/>
<evidence type="ECO:0000256" key="2">
    <source>
        <dbReference type="SAM" id="MobiDB-lite"/>
    </source>
</evidence>
<comment type="caution">
    <text evidence="3">The sequence shown here is derived from an EMBL/GenBank/DDBJ whole genome shotgun (WGS) entry which is preliminary data.</text>
</comment>
<protein>
    <submittedName>
        <fullName evidence="3">Uncharacterized protein</fullName>
    </submittedName>
</protein>
<feature type="region of interest" description="Disordered" evidence="2">
    <location>
        <begin position="719"/>
        <end position="747"/>
    </location>
</feature>
<sequence>MSTPASTFNSLEIQWLDFETRMRKIIKDLVSPVVERVQEDREQMLVLKKNNAKNDERLVNLEIIVFKDQTLSNLIDDLKLRIEEGEALIRREVAEVRDTANNGFIEQKEAMFKIDGRISANEVLKEQFENFVAKQEGFDKQWLGYKDEVKGQFAKAKDQFNKEYKELLAELSDVKSIMNSQLPRLDDLEGQTKNLKASLEKEDARFENLQRLLIGLEASKLDQERYRKDQQAIAEFQQLLQKKLDSYVNTQLALQNWVEKYEPLKVQHQITDTLSSCLNRKAKQKLGEYDLAVCETMREQILIDYGRPGIKEKVLDLLVKLERESKEMLGPEGASALRKRQKEAAASANGGSALQGQVSKDDDDDEDNVGNGKHQHSKMAGGGSPSKNNNRTINSNGGGDFDEDSEGIEVLKEQMFAFSQDLVDKLERKIMKHIGQEAERILDIHGKFRDFIEKRMGDHHSFLSEVKDELDHLNERVKSNHAELLSYNKGLSTSLKRMRGDQIVQEDDLNRAWSVFGMSMECLGQVLGHMEPGNGQGGQEQQMPTSPFVKTQTPDQPIVSKALEQVKRCQIQIFKRNSQLRKLKLDIIGNTNATMNSSAYGTMGSNHSGLQSPLQMQNSTYESSIATTQPPSYRFGGAAKNKSIAELKQATQNIMHQHVGARPPGNTNFVIVNERDAMLSEGNGGGVTESLQFPMQSRISNNNPISIAGLPENGGLAVIPKSPSPFEGENNHNGEGQKLSRESATQADSKQFFQNDLMHQIMQEQNQGHNYKHQQQAVTYQTLQGRQHHLTAFQDGSGYESKSLKQITPNNNATFKVVGYSKHATPMMTTASNKFNYGGVASTADQRVQKKNTRQSAKGGSITVQNSPRRLGGTHRLPDIGLSVHNSLNTTGSFQNNRGGAY</sequence>
<dbReference type="AlphaFoldDB" id="A0A8J8T757"/>
<feature type="region of interest" description="Disordered" evidence="2">
    <location>
        <begin position="328"/>
        <end position="404"/>
    </location>
</feature>
<keyword evidence="4" id="KW-1185">Reference proteome</keyword>
<name>A0A8J8T757_HALGN</name>
<dbReference type="EMBL" id="RRYP01003272">
    <property type="protein sequence ID" value="TNV83961.1"/>
    <property type="molecule type" value="Genomic_DNA"/>
</dbReference>
<evidence type="ECO:0000313" key="4">
    <source>
        <dbReference type="Proteomes" id="UP000785679"/>
    </source>
</evidence>
<gene>
    <name evidence="3" type="ORF">FGO68_gene1766</name>
</gene>
<reference evidence="3" key="1">
    <citation type="submission" date="2019-06" db="EMBL/GenBank/DDBJ databases">
        <authorList>
            <person name="Zheng W."/>
        </authorList>
    </citation>
    <scope>NUCLEOTIDE SEQUENCE</scope>
    <source>
        <strain evidence="3">QDHG01</strain>
    </source>
</reference>
<organism evidence="3 4">
    <name type="scientific">Halteria grandinella</name>
    <dbReference type="NCBI Taxonomy" id="5974"/>
    <lineage>
        <taxon>Eukaryota</taxon>
        <taxon>Sar</taxon>
        <taxon>Alveolata</taxon>
        <taxon>Ciliophora</taxon>
        <taxon>Intramacronucleata</taxon>
        <taxon>Spirotrichea</taxon>
        <taxon>Stichotrichia</taxon>
        <taxon>Sporadotrichida</taxon>
        <taxon>Halteriidae</taxon>
        <taxon>Halteria</taxon>
    </lineage>
</organism>
<dbReference type="Proteomes" id="UP000785679">
    <property type="component" value="Unassembled WGS sequence"/>
</dbReference>
<feature type="compositionally biased region" description="Polar residues" evidence="2">
    <location>
        <begin position="884"/>
        <end position="902"/>
    </location>
</feature>
<feature type="compositionally biased region" description="Polar residues" evidence="2">
    <location>
        <begin position="854"/>
        <end position="868"/>
    </location>
</feature>
<evidence type="ECO:0000256" key="1">
    <source>
        <dbReference type="SAM" id="Coils"/>
    </source>
</evidence>
<feature type="compositionally biased region" description="Polar residues" evidence="2">
    <location>
        <begin position="385"/>
        <end position="395"/>
    </location>
</feature>
<feature type="compositionally biased region" description="Polar residues" evidence="2">
    <location>
        <begin position="349"/>
        <end position="358"/>
    </location>
</feature>
<keyword evidence="1" id="KW-0175">Coiled coil</keyword>
<evidence type="ECO:0000313" key="3">
    <source>
        <dbReference type="EMBL" id="TNV83961.1"/>
    </source>
</evidence>
<accession>A0A8J8T757</accession>